<dbReference type="PANTHER" id="PTHR21708">
    <property type="entry name" value="PROBABLE 2-DEHYDROPANTOATE 2-REDUCTASE"/>
    <property type="match status" value="1"/>
</dbReference>
<feature type="transmembrane region" description="Helical" evidence="5">
    <location>
        <begin position="12"/>
        <end position="31"/>
    </location>
</feature>
<keyword evidence="5" id="KW-1133">Transmembrane helix</keyword>
<dbReference type="InterPro" id="IPR036291">
    <property type="entry name" value="NAD(P)-bd_dom_sf"/>
</dbReference>
<dbReference type="FunFam" id="3.40.50.720:FF:000307">
    <property type="entry name" value="2-dehydropantoate 2-reductase"/>
    <property type="match status" value="1"/>
</dbReference>
<evidence type="ECO:0000256" key="2">
    <source>
        <dbReference type="ARBA" id="ARBA00022857"/>
    </source>
</evidence>
<dbReference type="InterPro" id="IPR003710">
    <property type="entry name" value="ApbA"/>
</dbReference>
<dbReference type="SUPFAM" id="SSF48179">
    <property type="entry name" value="6-phosphogluconate dehydrogenase C-terminal domain-like"/>
    <property type="match status" value="1"/>
</dbReference>
<keyword evidence="3 4" id="KW-0560">Oxidoreductase</keyword>
<reference evidence="8 9" key="1">
    <citation type="submission" date="2018-10" db="EMBL/GenBank/DDBJ databases">
        <title>Genome Sequence of Cohnella sp.</title>
        <authorList>
            <person name="Srinivasan S."/>
            <person name="Kim M.K."/>
        </authorList>
    </citation>
    <scope>NUCLEOTIDE SEQUENCE [LARGE SCALE GENOMIC DNA]</scope>
    <source>
        <strain evidence="8 9">18JY8-7</strain>
    </source>
</reference>
<feature type="domain" description="Ketopantoate reductase C-terminal" evidence="7">
    <location>
        <begin position="187"/>
        <end position="308"/>
    </location>
</feature>
<evidence type="ECO:0000256" key="3">
    <source>
        <dbReference type="ARBA" id="ARBA00023002"/>
    </source>
</evidence>
<evidence type="ECO:0000256" key="4">
    <source>
        <dbReference type="RuleBase" id="RU362068"/>
    </source>
</evidence>
<comment type="catalytic activity">
    <reaction evidence="4">
        <text>(R)-pantoate + NADP(+) = 2-dehydropantoate + NADPH + H(+)</text>
        <dbReference type="Rhea" id="RHEA:16233"/>
        <dbReference type="ChEBI" id="CHEBI:11561"/>
        <dbReference type="ChEBI" id="CHEBI:15378"/>
        <dbReference type="ChEBI" id="CHEBI:15980"/>
        <dbReference type="ChEBI" id="CHEBI:57783"/>
        <dbReference type="ChEBI" id="CHEBI:58349"/>
        <dbReference type="EC" id="1.1.1.169"/>
    </reaction>
</comment>
<dbReference type="InterPro" id="IPR008927">
    <property type="entry name" value="6-PGluconate_DH-like_C_sf"/>
</dbReference>
<protein>
    <recommendedName>
        <fullName evidence="4">2-dehydropantoate 2-reductase</fullName>
        <ecNumber evidence="4">1.1.1.169</ecNumber>
    </recommendedName>
    <alternativeName>
        <fullName evidence="4">Ketopantoate reductase</fullName>
    </alternativeName>
</protein>
<organism evidence="8 9">
    <name type="scientific">Cohnella candidum</name>
    <dbReference type="NCBI Taxonomy" id="2674991"/>
    <lineage>
        <taxon>Bacteria</taxon>
        <taxon>Bacillati</taxon>
        <taxon>Bacillota</taxon>
        <taxon>Bacilli</taxon>
        <taxon>Bacillales</taxon>
        <taxon>Paenibacillaceae</taxon>
        <taxon>Cohnella</taxon>
    </lineage>
</organism>
<dbReference type="EC" id="1.1.1.169" evidence="4"/>
<dbReference type="Pfam" id="PF02558">
    <property type="entry name" value="ApbA"/>
    <property type="match status" value="1"/>
</dbReference>
<proteinExistence type="inferred from homology"/>
<dbReference type="PANTHER" id="PTHR21708:SF26">
    <property type="entry name" value="2-DEHYDROPANTOATE 2-REDUCTASE"/>
    <property type="match status" value="1"/>
</dbReference>
<dbReference type="GO" id="GO:0005737">
    <property type="term" value="C:cytoplasm"/>
    <property type="evidence" value="ECO:0007669"/>
    <property type="project" value="TreeGrafter"/>
</dbReference>
<accession>A0A3G3K2J3</accession>
<dbReference type="Gene3D" id="3.40.50.720">
    <property type="entry name" value="NAD(P)-binding Rossmann-like Domain"/>
    <property type="match status" value="1"/>
</dbReference>
<dbReference type="Proteomes" id="UP000269097">
    <property type="component" value="Chromosome"/>
</dbReference>
<dbReference type="GO" id="GO:0008677">
    <property type="term" value="F:2-dehydropantoate 2-reductase activity"/>
    <property type="evidence" value="ECO:0007669"/>
    <property type="project" value="UniProtKB-EC"/>
</dbReference>
<keyword evidence="4" id="KW-0566">Pantothenate biosynthesis</keyword>
<dbReference type="InterPro" id="IPR013332">
    <property type="entry name" value="KPR_N"/>
</dbReference>
<dbReference type="AlphaFoldDB" id="A0A3G3K2J3"/>
<comment type="similarity">
    <text evidence="1 4">Belongs to the ketopantoate reductase family.</text>
</comment>
<dbReference type="InterPro" id="IPR051402">
    <property type="entry name" value="KPR-Related"/>
</dbReference>
<dbReference type="Gene3D" id="1.10.1040.10">
    <property type="entry name" value="N-(1-d-carboxylethyl)-l-norvaline Dehydrogenase, domain 2"/>
    <property type="match status" value="1"/>
</dbReference>
<keyword evidence="2 4" id="KW-0521">NADP</keyword>
<dbReference type="NCBIfam" id="TIGR00745">
    <property type="entry name" value="apbA_panE"/>
    <property type="match status" value="1"/>
</dbReference>
<evidence type="ECO:0000313" key="9">
    <source>
        <dbReference type="Proteomes" id="UP000269097"/>
    </source>
</evidence>
<evidence type="ECO:0000256" key="1">
    <source>
        <dbReference type="ARBA" id="ARBA00007870"/>
    </source>
</evidence>
<keyword evidence="9" id="KW-1185">Reference proteome</keyword>
<keyword evidence="5" id="KW-0472">Membrane</keyword>
<gene>
    <name evidence="8" type="ORF">EAV92_17900</name>
</gene>
<dbReference type="Pfam" id="PF08546">
    <property type="entry name" value="ApbA_C"/>
    <property type="match status" value="1"/>
</dbReference>
<comment type="function">
    <text evidence="4">Catalyzes the NADPH-dependent reduction of ketopantoate into pantoic acid.</text>
</comment>
<evidence type="ECO:0000313" key="8">
    <source>
        <dbReference type="EMBL" id="AYQ74277.1"/>
    </source>
</evidence>
<dbReference type="InterPro" id="IPR013752">
    <property type="entry name" value="KPA_reductase"/>
</dbReference>
<dbReference type="UniPathway" id="UPA00028">
    <property type="reaction ID" value="UER00004"/>
</dbReference>
<dbReference type="EMBL" id="CP033433">
    <property type="protein sequence ID" value="AYQ74277.1"/>
    <property type="molecule type" value="Genomic_DNA"/>
</dbReference>
<dbReference type="GO" id="GO:0015940">
    <property type="term" value="P:pantothenate biosynthetic process"/>
    <property type="evidence" value="ECO:0007669"/>
    <property type="project" value="UniProtKB-UniPathway"/>
</dbReference>
<dbReference type="SUPFAM" id="SSF51735">
    <property type="entry name" value="NAD(P)-binding Rossmann-fold domains"/>
    <property type="match status" value="1"/>
</dbReference>
<keyword evidence="5" id="KW-0812">Transmembrane</keyword>
<comment type="pathway">
    <text evidence="4">Cofactor biosynthesis; (R)-pantothenate biosynthesis; (R)-pantoate from 3-methyl-2-oxobutanoate: step 2/2.</text>
</comment>
<evidence type="ECO:0000256" key="5">
    <source>
        <dbReference type="SAM" id="Phobius"/>
    </source>
</evidence>
<feature type="domain" description="Ketopantoate reductase N-terminal" evidence="6">
    <location>
        <begin position="14"/>
        <end position="161"/>
    </location>
</feature>
<evidence type="ECO:0000259" key="7">
    <source>
        <dbReference type="Pfam" id="PF08546"/>
    </source>
</evidence>
<evidence type="ECO:0000259" key="6">
    <source>
        <dbReference type="Pfam" id="PF02558"/>
    </source>
</evidence>
<sequence>MKERKRREVGIVKILIAGAGAVGGYAAARMLEAGADVTLLVRENRKRLLEENGLTVISPVGNFSGKPKVITAGEAAGPYDLIVVAMKAYGLEQALEDLRPYAGENTALLPFLNGIRHMDLITASFPGRPLLGGVARIETTLDEQGRIVHFSPMQSFTYGRYGDMTDERYAELRTELSKIPLLREHDDIVRDLWEKYMFISVMSGLTTLFDATVGEIRDAAGMVPFERFSAEAANTIAAAGGRLGDGIRERQLQAIAGMAPGSTTSMLRDMRQGLPTESRHIQGYLLELAGRHGIDTPLLETAYHKLSIYENAKRTR</sequence>
<dbReference type="KEGG" id="coh:EAV92_17900"/>
<name>A0A3G3K2J3_9BACL</name>
<dbReference type="InterPro" id="IPR013328">
    <property type="entry name" value="6PGD_dom2"/>
</dbReference>